<evidence type="ECO:0000313" key="1">
    <source>
        <dbReference type="EMBL" id="SPF39297.1"/>
    </source>
</evidence>
<dbReference type="Proteomes" id="UP000238701">
    <property type="component" value="Unassembled WGS sequence"/>
</dbReference>
<protein>
    <recommendedName>
        <fullName evidence="3">PilZ domain-containing protein</fullName>
    </recommendedName>
</protein>
<proteinExistence type="predicted"/>
<gene>
    <name evidence="1" type="ORF">SBA1_270012</name>
</gene>
<name>A0A2U3KID4_9BACT</name>
<evidence type="ECO:0000313" key="2">
    <source>
        <dbReference type="Proteomes" id="UP000238701"/>
    </source>
</evidence>
<dbReference type="AlphaFoldDB" id="A0A2U3KID4"/>
<dbReference type="EMBL" id="OMOD01000119">
    <property type="protein sequence ID" value="SPF39297.1"/>
    <property type="molecule type" value="Genomic_DNA"/>
</dbReference>
<accession>A0A2U3KID4</accession>
<organism evidence="1 2">
    <name type="scientific">Candidatus Sulfotelmatobacter kueseliae</name>
    <dbReference type="NCBI Taxonomy" id="2042962"/>
    <lineage>
        <taxon>Bacteria</taxon>
        <taxon>Pseudomonadati</taxon>
        <taxon>Acidobacteriota</taxon>
        <taxon>Terriglobia</taxon>
        <taxon>Terriglobales</taxon>
        <taxon>Candidatus Korobacteraceae</taxon>
        <taxon>Candidatus Sulfotelmatobacter</taxon>
    </lineage>
</organism>
<sequence>MTHFPQPHPSRRAARVQLGDSVLAAIRLEDGRRTKGKLQTISVTGGLLRLAQSLGQGDFVEVAFQTQAGPVHGMAEVLSPMRKLDDSVLQPFRFVALEDDDHRRLRTSLDYVVERNLLGMKSSAFSTY</sequence>
<reference evidence="2" key="1">
    <citation type="submission" date="2018-02" db="EMBL/GenBank/DDBJ databases">
        <authorList>
            <person name="Hausmann B."/>
        </authorList>
    </citation>
    <scope>NUCLEOTIDE SEQUENCE [LARGE SCALE GENOMIC DNA]</scope>
    <source>
        <strain evidence="2">Peat soil MAG SbA1</strain>
    </source>
</reference>
<evidence type="ECO:0008006" key="3">
    <source>
        <dbReference type="Google" id="ProtNLM"/>
    </source>
</evidence>